<feature type="non-terminal residue" evidence="1">
    <location>
        <position position="1"/>
    </location>
</feature>
<organism evidence="1">
    <name type="scientific">uncultured Solirubrobacteraceae bacterium</name>
    <dbReference type="NCBI Taxonomy" id="1162706"/>
    <lineage>
        <taxon>Bacteria</taxon>
        <taxon>Bacillati</taxon>
        <taxon>Actinomycetota</taxon>
        <taxon>Thermoleophilia</taxon>
        <taxon>Solirubrobacterales</taxon>
        <taxon>Solirubrobacteraceae</taxon>
        <taxon>environmental samples</taxon>
    </lineage>
</organism>
<reference evidence="1" key="1">
    <citation type="submission" date="2020-02" db="EMBL/GenBank/DDBJ databases">
        <authorList>
            <person name="Meier V. D."/>
        </authorList>
    </citation>
    <scope>NUCLEOTIDE SEQUENCE</scope>
    <source>
        <strain evidence="1">AVDCRST_MAG13</strain>
    </source>
</reference>
<dbReference type="EMBL" id="CADCVO010000505">
    <property type="protein sequence ID" value="CAA9517004.1"/>
    <property type="molecule type" value="Genomic_DNA"/>
</dbReference>
<name>A0A6J4T9M6_9ACTN</name>
<evidence type="ECO:0000313" key="1">
    <source>
        <dbReference type="EMBL" id="CAA9517004.1"/>
    </source>
</evidence>
<dbReference type="AlphaFoldDB" id="A0A6J4T9M6"/>
<accession>A0A6J4T9M6</accession>
<sequence>RRRYWEVVTAGGRDLVLFRDLETGSWFRQR</sequence>
<proteinExistence type="predicted"/>
<gene>
    <name evidence="1" type="ORF">AVDCRST_MAG13-3138</name>
</gene>
<protein>
    <submittedName>
        <fullName evidence="1">Uncharacterized protein</fullName>
    </submittedName>
</protein>